<reference evidence="2 3" key="1">
    <citation type="submission" date="2019-03" db="EMBL/GenBank/DDBJ databases">
        <title>Genomic Encyclopedia of Type Strains, Phase IV (KMG-IV): sequencing the most valuable type-strain genomes for metagenomic binning, comparative biology and taxonomic classification.</title>
        <authorList>
            <person name="Goeker M."/>
        </authorList>
    </citation>
    <scope>NUCLEOTIDE SEQUENCE [LARGE SCALE GENOMIC DNA]</scope>
    <source>
        <strain evidence="2 3">DSM 100433</strain>
    </source>
</reference>
<sequence>MLYATGDLHGDLGRFKSRELRRLRKGDTLFVCGDFGFVWDGSKREQRILRRLGKKRYNICFVEGTHDNLELLARYPQVDFCGGKAKSISGRLYYLPRGEVYTIEGRRVFTFGGGESPDVDMRIPGVSWWESELPDERELAHARQSLARCQNEVDFIVTHDCASRMRGFIDMETDRQNLLHVFLQEVSDACRFRLWVFGCYHLDRRIPPRHAALYKSVLPLE</sequence>
<evidence type="ECO:0000313" key="3">
    <source>
        <dbReference type="Proteomes" id="UP000294682"/>
    </source>
</evidence>
<dbReference type="Pfam" id="PF00149">
    <property type="entry name" value="Metallophos"/>
    <property type="match status" value="1"/>
</dbReference>
<dbReference type="RefSeq" id="WP_132083744.1">
    <property type="nucleotide sequence ID" value="NZ_SLUK01000001.1"/>
</dbReference>
<proteinExistence type="predicted"/>
<evidence type="ECO:0000259" key="1">
    <source>
        <dbReference type="Pfam" id="PF00149"/>
    </source>
</evidence>
<dbReference type="SUPFAM" id="SSF56300">
    <property type="entry name" value="Metallo-dependent phosphatases"/>
    <property type="match status" value="1"/>
</dbReference>
<name>A0A9X8Y9G0_9FIRM</name>
<protein>
    <submittedName>
        <fullName evidence="2">Calcineurin-like phosphoesterase family protein</fullName>
    </submittedName>
</protein>
<feature type="domain" description="Calcineurin-like phosphoesterase" evidence="1">
    <location>
        <begin position="4"/>
        <end position="158"/>
    </location>
</feature>
<evidence type="ECO:0000313" key="2">
    <source>
        <dbReference type="EMBL" id="TCL45398.1"/>
    </source>
</evidence>
<dbReference type="InterPro" id="IPR004843">
    <property type="entry name" value="Calcineurin-like_PHP"/>
</dbReference>
<dbReference type="InterPro" id="IPR029052">
    <property type="entry name" value="Metallo-depent_PP-like"/>
</dbReference>
<gene>
    <name evidence="2" type="ORF">EDD78_101381</name>
</gene>
<dbReference type="EMBL" id="SLUK01000001">
    <property type="protein sequence ID" value="TCL45398.1"/>
    <property type="molecule type" value="Genomic_DNA"/>
</dbReference>
<organism evidence="2 3">
    <name type="scientific">Harryflintia acetispora</name>
    <dbReference type="NCBI Taxonomy" id="1849041"/>
    <lineage>
        <taxon>Bacteria</taxon>
        <taxon>Bacillati</taxon>
        <taxon>Bacillota</taxon>
        <taxon>Clostridia</taxon>
        <taxon>Eubacteriales</taxon>
        <taxon>Oscillospiraceae</taxon>
        <taxon>Harryflintia</taxon>
    </lineage>
</organism>
<dbReference type="GO" id="GO:0016787">
    <property type="term" value="F:hydrolase activity"/>
    <property type="evidence" value="ECO:0007669"/>
    <property type="project" value="InterPro"/>
</dbReference>
<dbReference type="AlphaFoldDB" id="A0A9X8Y9G0"/>
<keyword evidence="3" id="KW-1185">Reference proteome</keyword>
<dbReference type="Gene3D" id="3.60.21.10">
    <property type="match status" value="1"/>
</dbReference>
<dbReference type="Proteomes" id="UP000294682">
    <property type="component" value="Unassembled WGS sequence"/>
</dbReference>
<accession>A0A9X8Y9G0</accession>
<comment type="caution">
    <text evidence="2">The sequence shown here is derived from an EMBL/GenBank/DDBJ whole genome shotgun (WGS) entry which is preliminary data.</text>
</comment>